<evidence type="ECO:0000313" key="2">
    <source>
        <dbReference type="EMBL" id="CAE4653537.1"/>
    </source>
</evidence>
<sequence>MGGAVSKSMDFCCSGRQKEEEGTPQDVQLFITLGGEVMDMQSLRERFEQGHGEPIQVHGPTGVPFYLPENRTGSDASSRTSSWSPPCHPSDTAAGFPAQHERSRSRSHFKPYPARSGASESMPPWEVSGPPSSPRMSSAVSSPTSDEWPSSRFIDDCSKLPKQISATSEGSTVSLSTNHSYTFTSDEFEDEETPRLERHCAGTSLAEVEAPERGVDGSPASERPRKPDSDEDGAEEEFIYEQREVQTRICRGLRLLEDTSSRWYWEVEQARANLRNPLMRPRSHSGIVTGKVGVGKSWAEVSQVRAMLRPSPGPRKSAAVVVDEGMETAGFERLQGKLVTRRSTIASFMNARMSTSSSVIS</sequence>
<feature type="region of interest" description="Disordered" evidence="1">
    <location>
        <begin position="203"/>
        <end position="237"/>
    </location>
</feature>
<name>A0A7S4ST90_9DINO</name>
<accession>A0A7S4ST90</accession>
<reference evidence="2" key="1">
    <citation type="submission" date="2021-01" db="EMBL/GenBank/DDBJ databases">
        <authorList>
            <person name="Corre E."/>
            <person name="Pelletier E."/>
            <person name="Niang G."/>
            <person name="Scheremetjew M."/>
            <person name="Finn R."/>
            <person name="Kale V."/>
            <person name="Holt S."/>
            <person name="Cochrane G."/>
            <person name="Meng A."/>
            <person name="Brown T."/>
            <person name="Cohen L."/>
        </authorList>
    </citation>
    <scope>NUCLEOTIDE SEQUENCE</scope>
    <source>
        <strain evidence="2">CCMP3105</strain>
    </source>
</reference>
<organism evidence="2">
    <name type="scientific">Alexandrium monilatum</name>
    <dbReference type="NCBI Taxonomy" id="311494"/>
    <lineage>
        <taxon>Eukaryota</taxon>
        <taxon>Sar</taxon>
        <taxon>Alveolata</taxon>
        <taxon>Dinophyceae</taxon>
        <taxon>Gonyaulacales</taxon>
        <taxon>Pyrocystaceae</taxon>
        <taxon>Alexandrium</taxon>
    </lineage>
</organism>
<gene>
    <name evidence="2" type="ORF">AMON00008_LOCUS54842</name>
</gene>
<proteinExistence type="predicted"/>
<protein>
    <submittedName>
        <fullName evidence="2">Uncharacterized protein</fullName>
    </submittedName>
</protein>
<feature type="compositionally biased region" description="Low complexity" evidence="1">
    <location>
        <begin position="134"/>
        <end position="145"/>
    </location>
</feature>
<dbReference type="EMBL" id="HBNR01077104">
    <property type="protein sequence ID" value="CAE4653537.1"/>
    <property type="molecule type" value="Transcribed_RNA"/>
</dbReference>
<feature type="region of interest" description="Disordered" evidence="1">
    <location>
        <begin position="52"/>
        <end position="154"/>
    </location>
</feature>
<dbReference type="AlphaFoldDB" id="A0A7S4ST90"/>
<evidence type="ECO:0000256" key="1">
    <source>
        <dbReference type="SAM" id="MobiDB-lite"/>
    </source>
</evidence>
<feature type="compositionally biased region" description="Polar residues" evidence="1">
    <location>
        <begin position="71"/>
        <end position="84"/>
    </location>
</feature>